<evidence type="ECO:0000313" key="2">
    <source>
        <dbReference type="EMBL" id="SBS98397.1"/>
    </source>
</evidence>
<dbReference type="Gene3D" id="1.10.238.10">
    <property type="entry name" value="EF-hand"/>
    <property type="match status" value="1"/>
</dbReference>
<evidence type="ECO:0000313" key="3">
    <source>
        <dbReference type="Proteomes" id="UP000078546"/>
    </source>
</evidence>
<dbReference type="Proteomes" id="UP000078560">
    <property type="component" value="Unassembled WGS sequence"/>
</dbReference>
<reference evidence="3 4" key="2">
    <citation type="submission" date="2016-05" db="EMBL/GenBank/DDBJ databases">
        <authorList>
            <person name="Naeem Raeece"/>
        </authorList>
    </citation>
    <scope>NUCLEOTIDE SEQUENCE [LARGE SCALE GENOMIC DNA]</scope>
</reference>
<dbReference type="EMBL" id="FLQV01000835">
    <property type="protein sequence ID" value="SBS98397.1"/>
    <property type="molecule type" value="Genomic_DNA"/>
</dbReference>
<protein>
    <recommendedName>
        <fullName evidence="5">EF-hand domain-containing protein</fullName>
    </recommendedName>
</protein>
<evidence type="ECO:0000313" key="1">
    <source>
        <dbReference type="EMBL" id="SBS88616.1"/>
    </source>
</evidence>
<evidence type="ECO:0008006" key="5">
    <source>
        <dbReference type="Google" id="ProtNLM"/>
    </source>
</evidence>
<dbReference type="Proteomes" id="UP000078546">
    <property type="component" value="Unassembled WGS sequence"/>
</dbReference>
<gene>
    <name evidence="2" type="ORF">POVCU1_045840</name>
    <name evidence="1" type="ORF">POVCU2_0049480</name>
</gene>
<dbReference type="VEuPathDB" id="PlasmoDB:PocGH01_14052700"/>
<accession>A0A1A8X2J7</accession>
<name>A0A1A8X2J7_PLAOA</name>
<reference evidence="2" key="1">
    <citation type="submission" date="2016-05" db="EMBL/GenBank/DDBJ databases">
        <authorList>
            <person name="Lavstsen T."/>
            <person name="Jespersen J.S."/>
        </authorList>
    </citation>
    <scope>NUCLEOTIDE SEQUENCE [LARGE SCALE GENOMIC DNA]</scope>
</reference>
<evidence type="ECO:0000313" key="4">
    <source>
        <dbReference type="Proteomes" id="UP000078560"/>
    </source>
</evidence>
<dbReference type="AlphaFoldDB" id="A0A1A8X2J7"/>
<sequence length="158" mass="18418">MEMDVQYLIRALKYFTKTDDGELCEKDIHIIFNKILSQNMSHESVRELIKSVKAVIPSIKSNYVENFILTPSILHILIKRQLKKHDLRTIFKDLFSCIETNGEIDTNSLKNFLHLCNNCDSDDSSMSLNNFSFRTSNLSERIDFATFVNLMQEYLKKA</sequence>
<organism evidence="2 3">
    <name type="scientific">Plasmodium ovale curtisi</name>
    <dbReference type="NCBI Taxonomy" id="864141"/>
    <lineage>
        <taxon>Eukaryota</taxon>
        <taxon>Sar</taxon>
        <taxon>Alveolata</taxon>
        <taxon>Apicomplexa</taxon>
        <taxon>Aconoidasida</taxon>
        <taxon>Haemosporida</taxon>
        <taxon>Plasmodiidae</taxon>
        <taxon>Plasmodium</taxon>
        <taxon>Plasmodium (Plasmodium)</taxon>
    </lineage>
</organism>
<dbReference type="EMBL" id="FLQU01000641">
    <property type="protein sequence ID" value="SBS88616.1"/>
    <property type="molecule type" value="Genomic_DNA"/>
</dbReference>
<proteinExistence type="predicted"/>